<dbReference type="PANTHER" id="PTHR48095:SF5">
    <property type="entry name" value="BLL7292 PROTEIN"/>
    <property type="match status" value="1"/>
</dbReference>
<dbReference type="Pfam" id="PF00289">
    <property type="entry name" value="Biotin_carb_N"/>
    <property type="match status" value="1"/>
</dbReference>
<evidence type="ECO:0000256" key="8">
    <source>
        <dbReference type="PROSITE-ProRule" id="PRU00409"/>
    </source>
</evidence>
<name>A0ABS6UR98_9PSEU</name>
<feature type="domain" description="CoA carboxyltransferase N-terminal" evidence="13">
    <location>
        <begin position="587"/>
        <end position="847"/>
    </location>
</feature>
<dbReference type="InterPro" id="IPR011763">
    <property type="entry name" value="COA_CT_C"/>
</dbReference>
<protein>
    <recommendedName>
        <fullName evidence="3">acetyl-CoA carboxylase</fullName>
        <ecNumber evidence="3">6.4.1.2</ecNumber>
    </recommendedName>
</protein>
<dbReference type="Pfam" id="PF01039">
    <property type="entry name" value="Carboxyl_trans"/>
    <property type="match status" value="1"/>
</dbReference>
<dbReference type="SMART" id="SM00878">
    <property type="entry name" value="Biotin_carb_C"/>
    <property type="match status" value="1"/>
</dbReference>
<keyword evidence="4" id="KW-0436">Ligase</keyword>
<sequence length="1083" mass="110880">MNDDGTAVRALLVANRGEIAVRVLATAAALGIRTVAVHPADDAACAHVARADEAVLLPGAGPAAYLDVDAVVDAAVRTGCDALHPGYGFLSENPALARRCAGAGVRFVGPSAEALELFGDKTAARTRARELGVPVLDGTAAPTDLDAARAFLASLGPGGAVMVKAVAGGGGRGTRPVTRAGDLPEVLRRCAAEAQAAFGDGALYVERLLAPARHVEVQVLGDGRGDPVVLGDRDCSLQRRRQKLVEIAPAPALDPALRERLHAAARTLVGSVPYAGLATVEFLVEADGAGPDGFAFLEVNPRLQVEHTVTEEVTGLDLVELALRVTGGAALPDLGLAEPPPSRGVAVQARVNTETLLPDGTVEAHGGVLTRFQPPSGRGVRVDTHGYPGYTVGPRYDSLLAKVVVTDPGGDPARVAARAVRALAEFDVSGVPTTIGLLQVLLDDLANPGVLDTGHVDAHAAELSAARPRSAHPVAEAPTARSGPGSAAAGSPVPDGATALRARQQGVVVAVAAEVGADLPAGAEVVVLEAMKMQHAVPVARAGRVEEIRVAVGDAVEAGAVLAVLRDSGDEDGAAAVTGPAADPAHVRPDLAEVHARHAAVADAARPAAVERRHRGGRRTVRENLADLVDPGSLVEYGALTIAAQRRRRDVDDLIARTPADGLVTGTATVHGAPVAVLAYDYTVLAGTQGVHNHRKTDRLLTLAIERGLPLVVLAEGGGGRPGDTDTSAVAQLDVPTFRLAAGLAGRVPTVAVVAGYCFAGNAALAAGCDVIIATEGSSLGMGGPAMIEGGGLGVVAPGDVGPMDVQVANGVVDVLVPDDTAAMAAARRYLSYVTGSATVAPEGAADQRLLRHLVPEDRLRSYDVRPVLETLFDTGSVLELRAGFGTGVVTALARLDGRPVGVLANDPRHLGGAIDGDAADKATRFLQLCQDRGLAVVSLCDTPGFMVGPDAERTAIVRRFGAMFVAGARLTVPVCAVVLRKAYGLGAMAMCGGSVHAPVLTVSWPTGEFGGMGLEGAVRLGFRAELDAIADPEERKERYDELVADYYERGRALSVATVFELDDVVDPADTRALLVGALRAAG</sequence>
<dbReference type="PROSITE" id="PS50989">
    <property type="entry name" value="COA_CT_CTER"/>
    <property type="match status" value="1"/>
</dbReference>
<evidence type="ECO:0000256" key="6">
    <source>
        <dbReference type="ARBA" id="ARBA00022840"/>
    </source>
</evidence>
<dbReference type="InterPro" id="IPR011761">
    <property type="entry name" value="ATP-grasp"/>
</dbReference>
<dbReference type="Pfam" id="PF00364">
    <property type="entry name" value="Biotin_lipoyl"/>
    <property type="match status" value="1"/>
</dbReference>
<dbReference type="InterPro" id="IPR034733">
    <property type="entry name" value="AcCoA_carboxyl_beta"/>
</dbReference>
<gene>
    <name evidence="15" type="ORF">I4I81_10925</name>
</gene>
<organism evidence="15 16">
    <name type="scientific">Pseudonocardia abyssalis</name>
    <dbReference type="NCBI Taxonomy" id="2792008"/>
    <lineage>
        <taxon>Bacteria</taxon>
        <taxon>Bacillati</taxon>
        <taxon>Actinomycetota</taxon>
        <taxon>Actinomycetes</taxon>
        <taxon>Pseudonocardiales</taxon>
        <taxon>Pseudonocardiaceae</taxon>
        <taxon>Pseudonocardia</taxon>
    </lineage>
</organism>
<dbReference type="InterPro" id="IPR051602">
    <property type="entry name" value="ACC_Biotin_Carboxylase"/>
</dbReference>
<dbReference type="PROSITE" id="PS50975">
    <property type="entry name" value="ATP_GRASP"/>
    <property type="match status" value="1"/>
</dbReference>
<dbReference type="Proteomes" id="UP000694287">
    <property type="component" value="Unassembled WGS sequence"/>
</dbReference>
<keyword evidence="5 8" id="KW-0547">Nucleotide-binding</keyword>
<dbReference type="PROSITE" id="PS50979">
    <property type="entry name" value="BC"/>
    <property type="match status" value="1"/>
</dbReference>
<keyword evidence="16" id="KW-1185">Reference proteome</keyword>
<dbReference type="PANTHER" id="PTHR48095">
    <property type="entry name" value="PYRUVATE CARBOXYLASE SUBUNIT A"/>
    <property type="match status" value="1"/>
</dbReference>
<dbReference type="RefSeq" id="WP_225924539.1">
    <property type="nucleotide sequence ID" value="NZ_JADQDK010000001.1"/>
</dbReference>
<dbReference type="Pfam" id="PF02785">
    <property type="entry name" value="Biotin_carb_C"/>
    <property type="match status" value="1"/>
</dbReference>
<evidence type="ECO:0000313" key="15">
    <source>
        <dbReference type="EMBL" id="MBW0134769.1"/>
    </source>
</evidence>
<comment type="caution">
    <text evidence="15">The sequence shown here is derived from an EMBL/GenBank/DDBJ whole genome shotgun (WGS) entry which is preliminary data.</text>
</comment>
<feature type="domain" description="CoA carboxyltransferase C-terminal" evidence="14">
    <location>
        <begin position="841"/>
        <end position="1083"/>
    </location>
</feature>
<dbReference type="InterPro" id="IPR011762">
    <property type="entry name" value="COA_CT_N"/>
</dbReference>
<keyword evidence="7" id="KW-0511">Multifunctional enzyme</keyword>
<comment type="pathway">
    <text evidence="2">Lipid metabolism; malonyl-CoA biosynthesis; malonyl-CoA from acetyl-CoA: step 1/1.</text>
</comment>
<evidence type="ECO:0000256" key="9">
    <source>
        <dbReference type="SAM" id="MobiDB-lite"/>
    </source>
</evidence>
<evidence type="ECO:0000259" key="12">
    <source>
        <dbReference type="PROSITE" id="PS50979"/>
    </source>
</evidence>
<dbReference type="InterPro" id="IPR005479">
    <property type="entry name" value="CPAse_ATP-bd"/>
</dbReference>
<reference evidence="15 16" key="1">
    <citation type="submission" date="2020-11" db="EMBL/GenBank/DDBJ databases">
        <title>Pseudonocardia abyssalis sp. nov. and Pseudonocardia oceani sp. nov., description and phylogenomic analysis of two novel actinomycetes isolated from the deep Southern Ocean.</title>
        <authorList>
            <person name="Parra J."/>
        </authorList>
    </citation>
    <scope>NUCLEOTIDE SEQUENCE [LARGE SCALE GENOMIC DNA]</scope>
    <source>
        <strain evidence="15 16">KRD-168</strain>
    </source>
</reference>
<feature type="domain" description="Lipoyl-binding" evidence="10">
    <location>
        <begin position="486"/>
        <end position="566"/>
    </location>
</feature>
<dbReference type="InterPro" id="IPR000089">
    <property type="entry name" value="Biotin_lipoyl"/>
</dbReference>
<dbReference type="InterPro" id="IPR005482">
    <property type="entry name" value="Biotin_COase_C"/>
</dbReference>
<dbReference type="PROSITE" id="PS50980">
    <property type="entry name" value="COA_CT_NTER"/>
    <property type="match status" value="1"/>
</dbReference>
<feature type="region of interest" description="Disordered" evidence="9">
    <location>
        <begin position="464"/>
        <end position="496"/>
    </location>
</feature>
<keyword evidence="6 8" id="KW-0067">ATP-binding</keyword>
<evidence type="ECO:0000256" key="1">
    <source>
        <dbReference type="ARBA" id="ARBA00001953"/>
    </source>
</evidence>
<evidence type="ECO:0000259" key="10">
    <source>
        <dbReference type="PROSITE" id="PS50968"/>
    </source>
</evidence>
<dbReference type="CDD" id="cd06850">
    <property type="entry name" value="biotinyl_domain"/>
    <property type="match status" value="1"/>
</dbReference>
<dbReference type="PROSITE" id="PS50968">
    <property type="entry name" value="BIOTINYL_LIPOYL"/>
    <property type="match status" value="1"/>
</dbReference>
<dbReference type="InterPro" id="IPR005481">
    <property type="entry name" value="BC-like_N"/>
</dbReference>
<evidence type="ECO:0000259" key="13">
    <source>
        <dbReference type="PROSITE" id="PS50980"/>
    </source>
</evidence>
<dbReference type="PROSITE" id="PS00867">
    <property type="entry name" value="CPSASE_2"/>
    <property type="match status" value="1"/>
</dbReference>
<accession>A0ABS6UR98</accession>
<feature type="domain" description="ATP-grasp" evidence="11">
    <location>
        <begin position="125"/>
        <end position="327"/>
    </location>
</feature>
<evidence type="ECO:0000256" key="5">
    <source>
        <dbReference type="ARBA" id="ARBA00022741"/>
    </source>
</evidence>
<evidence type="ECO:0000259" key="14">
    <source>
        <dbReference type="PROSITE" id="PS50989"/>
    </source>
</evidence>
<evidence type="ECO:0000256" key="2">
    <source>
        <dbReference type="ARBA" id="ARBA00004956"/>
    </source>
</evidence>
<dbReference type="EMBL" id="JADQDK010000001">
    <property type="protein sequence ID" value="MBW0134769.1"/>
    <property type="molecule type" value="Genomic_DNA"/>
</dbReference>
<feature type="domain" description="Biotin carboxylation" evidence="12">
    <location>
        <begin position="7"/>
        <end position="461"/>
    </location>
</feature>
<evidence type="ECO:0000259" key="11">
    <source>
        <dbReference type="PROSITE" id="PS50975"/>
    </source>
</evidence>
<evidence type="ECO:0000256" key="4">
    <source>
        <dbReference type="ARBA" id="ARBA00022598"/>
    </source>
</evidence>
<dbReference type="EC" id="6.4.1.2" evidence="3"/>
<evidence type="ECO:0000313" key="16">
    <source>
        <dbReference type="Proteomes" id="UP000694287"/>
    </source>
</evidence>
<dbReference type="InterPro" id="IPR011764">
    <property type="entry name" value="Biotin_carboxylation_dom"/>
</dbReference>
<proteinExistence type="predicted"/>
<dbReference type="Pfam" id="PF02786">
    <property type="entry name" value="CPSase_L_D2"/>
    <property type="match status" value="1"/>
</dbReference>
<evidence type="ECO:0000256" key="7">
    <source>
        <dbReference type="ARBA" id="ARBA00023268"/>
    </source>
</evidence>
<evidence type="ECO:0000256" key="3">
    <source>
        <dbReference type="ARBA" id="ARBA00013058"/>
    </source>
</evidence>
<feature type="compositionally biased region" description="Low complexity" evidence="9">
    <location>
        <begin position="477"/>
        <end position="496"/>
    </location>
</feature>
<comment type="cofactor">
    <cofactor evidence="1">
        <name>biotin</name>
        <dbReference type="ChEBI" id="CHEBI:57586"/>
    </cofactor>
</comment>